<feature type="compositionally biased region" description="Polar residues" evidence="1">
    <location>
        <begin position="139"/>
        <end position="152"/>
    </location>
</feature>
<reference evidence="2 3" key="1">
    <citation type="submission" date="2017-12" db="EMBL/GenBank/DDBJ databases">
        <title>Integrating genomic resources of turbot (Scophthalmus maximus) in depth evaluation of genetic and physical mapping variation across individuals.</title>
        <authorList>
            <person name="Martinez P."/>
        </authorList>
    </citation>
    <scope>NUCLEOTIDE SEQUENCE [LARGE SCALE GENOMIC DNA]</scope>
</reference>
<accession>A0A2U9C2U9</accession>
<evidence type="ECO:0000256" key="1">
    <source>
        <dbReference type="SAM" id="MobiDB-lite"/>
    </source>
</evidence>
<dbReference type="AlphaFoldDB" id="A0A2U9C2U9"/>
<evidence type="ECO:0000313" key="3">
    <source>
        <dbReference type="Proteomes" id="UP000246464"/>
    </source>
</evidence>
<evidence type="ECO:0000313" key="2">
    <source>
        <dbReference type="EMBL" id="AWP10974.1"/>
    </source>
</evidence>
<feature type="compositionally biased region" description="Basic and acidic residues" evidence="1">
    <location>
        <begin position="112"/>
        <end position="133"/>
    </location>
</feature>
<feature type="region of interest" description="Disordered" evidence="1">
    <location>
        <begin position="112"/>
        <end position="152"/>
    </location>
</feature>
<name>A0A2U9C2U9_SCOMX</name>
<dbReference type="Proteomes" id="UP000246464">
    <property type="component" value="Chromosome 12"/>
</dbReference>
<sequence>MCLQTRGGALQNDAADHMVSAKPRNDERPGAEEIVLMLANLVPTFVDQLRNVCLTTKDYEATVVKSPLLLRHVIFADRCFGHVGDNTSDMLVTMLPSEMLALTAHWSQCRQQRKETEERAESPRLNLERRGDILEDPENSTTATTTLKWNES</sequence>
<organism evidence="2 3">
    <name type="scientific">Scophthalmus maximus</name>
    <name type="common">Turbot</name>
    <name type="synonym">Psetta maxima</name>
    <dbReference type="NCBI Taxonomy" id="52904"/>
    <lineage>
        <taxon>Eukaryota</taxon>
        <taxon>Metazoa</taxon>
        <taxon>Chordata</taxon>
        <taxon>Craniata</taxon>
        <taxon>Vertebrata</taxon>
        <taxon>Euteleostomi</taxon>
        <taxon>Actinopterygii</taxon>
        <taxon>Neopterygii</taxon>
        <taxon>Teleostei</taxon>
        <taxon>Neoteleostei</taxon>
        <taxon>Acanthomorphata</taxon>
        <taxon>Carangaria</taxon>
        <taxon>Pleuronectiformes</taxon>
        <taxon>Pleuronectoidei</taxon>
        <taxon>Scophthalmidae</taxon>
        <taxon>Scophthalmus</taxon>
    </lineage>
</organism>
<proteinExistence type="predicted"/>
<dbReference type="EMBL" id="CP026254">
    <property type="protein sequence ID" value="AWP10974.1"/>
    <property type="molecule type" value="Genomic_DNA"/>
</dbReference>
<gene>
    <name evidence="2" type="ORF">SMAX5B_022465</name>
</gene>
<keyword evidence="3" id="KW-1185">Reference proteome</keyword>
<protein>
    <submittedName>
        <fullName evidence="2">Uncharacterized protein</fullName>
    </submittedName>
</protein>